<dbReference type="AlphaFoldDB" id="A0A1T4KGI3"/>
<proteinExistence type="predicted"/>
<dbReference type="RefSeq" id="WP_170920781.1">
    <property type="nucleotide sequence ID" value="NZ_FUWJ01000001.1"/>
</dbReference>
<reference evidence="3" key="1">
    <citation type="submission" date="2017-02" db="EMBL/GenBank/DDBJ databases">
        <authorList>
            <person name="Varghese N."/>
            <person name="Submissions S."/>
        </authorList>
    </citation>
    <scope>NUCLEOTIDE SEQUENCE [LARGE SCALE GENOMIC DNA]</scope>
    <source>
        <strain evidence="3">ATCC 27094</strain>
    </source>
</reference>
<organism evidence="2 3">
    <name type="scientific">Enhydrobacter aerosaccus</name>
    <dbReference type="NCBI Taxonomy" id="225324"/>
    <lineage>
        <taxon>Bacteria</taxon>
        <taxon>Pseudomonadati</taxon>
        <taxon>Pseudomonadota</taxon>
        <taxon>Alphaproteobacteria</taxon>
        <taxon>Hyphomicrobiales</taxon>
        <taxon>Enhydrobacter</taxon>
    </lineage>
</organism>
<sequence length="47" mass="5252">MALIDQFSPTAWQAFYERHPNAVLWLVGAVQVAAMLALGVLLRWLLA</sequence>
<keyword evidence="1" id="KW-0472">Membrane</keyword>
<dbReference type="STRING" id="225324.SAMN02745126_00953"/>
<dbReference type="Proteomes" id="UP000190092">
    <property type="component" value="Unassembled WGS sequence"/>
</dbReference>
<keyword evidence="1" id="KW-1133">Transmembrane helix</keyword>
<feature type="transmembrane region" description="Helical" evidence="1">
    <location>
        <begin position="22"/>
        <end position="46"/>
    </location>
</feature>
<evidence type="ECO:0000256" key="1">
    <source>
        <dbReference type="SAM" id="Phobius"/>
    </source>
</evidence>
<dbReference type="EMBL" id="FUWJ01000001">
    <property type="protein sequence ID" value="SJZ41467.1"/>
    <property type="molecule type" value="Genomic_DNA"/>
</dbReference>
<gene>
    <name evidence="2" type="ORF">SAMN02745126_00953</name>
</gene>
<keyword evidence="3" id="KW-1185">Reference proteome</keyword>
<evidence type="ECO:0000313" key="3">
    <source>
        <dbReference type="Proteomes" id="UP000190092"/>
    </source>
</evidence>
<accession>A0A1T4KGI3</accession>
<protein>
    <submittedName>
        <fullName evidence="2">Uncharacterized protein</fullName>
    </submittedName>
</protein>
<evidence type="ECO:0000313" key="2">
    <source>
        <dbReference type="EMBL" id="SJZ41467.1"/>
    </source>
</evidence>
<name>A0A1T4KGI3_9HYPH</name>
<keyword evidence="1" id="KW-0812">Transmembrane</keyword>